<feature type="region of interest" description="Disordered" evidence="1">
    <location>
        <begin position="96"/>
        <end position="163"/>
    </location>
</feature>
<name>A0A914ABV7_PATMI</name>
<keyword evidence="4" id="KW-1185">Reference proteome</keyword>
<reference evidence="3" key="1">
    <citation type="submission" date="2022-11" db="UniProtKB">
        <authorList>
            <consortium name="EnsemblMetazoa"/>
        </authorList>
    </citation>
    <scope>IDENTIFICATION</scope>
</reference>
<accession>A0A914ABV7</accession>
<keyword evidence="2" id="KW-0472">Membrane</keyword>
<evidence type="ECO:0000313" key="4">
    <source>
        <dbReference type="Proteomes" id="UP000887568"/>
    </source>
</evidence>
<sequence>MTETRNGQMIDDRTWASVTNFICGSDDTLLSACDFTHRYSRCDSHGGVEVTCTDLTPTDAPTDTERPTTAVPSTAYRRTSEVATTQGQTTPRVAVTTVKDEKEETTEREVVTSDLTTGESAQTSPLTIETRAGGATDSKLTRSPSEKDGTTTESSAGDGGFDTRNGSNAGTYIGLAIGCVLIVVCAIVVVVCLLKRHKRQDKETTATLRPSVGFQQHSVVYENSQGPNHLMMQDLGQAVPDSADDSAEYTYCAVGERVNTESSVRYATGAVGERAEPGYTAPNPSPVKKPREHLVLSEQKPGRKVAGNVAIPSYLELDGGVAPEDGAESDNSYYFKLQPGSPDPVTPERVHGGTDYFTVEAGGVLVDNGQYTTGDDVDDHYYSFAKLETTTTSDPQEDDVYAYPDAPTEGANKPPNADYSMIEEGSNSTGSPPYKASEKGCVHPEMESEYAYVDTSQRYDESTGETEGWVENIAYASFP</sequence>
<evidence type="ECO:0000256" key="1">
    <source>
        <dbReference type="SAM" id="MobiDB-lite"/>
    </source>
</evidence>
<feature type="transmembrane region" description="Helical" evidence="2">
    <location>
        <begin position="172"/>
        <end position="194"/>
    </location>
</feature>
<keyword evidence="2" id="KW-1133">Transmembrane helix</keyword>
<organism evidence="3 4">
    <name type="scientific">Patiria miniata</name>
    <name type="common">Bat star</name>
    <name type="synonym">Asterina miniata</name>
    <dbReference type="NCBI Taxonomy" id="46514"/>
    <lineage>
        <taxon>Eukaryota</taxon>
        <taxon>Metazoa</taxon>
        <taxon>Echinodermata</taxon>
        <taxon>Eleutherozoa</taxon>
        <taxon>Asterozoa</taxon>
        <taxon>Asteroidea</taxon>
        <taxon>Valvatacea</taxon>
        <taxon>Valvatida</taxon>
        <taxon>Asterinidae</taxon>
        <taxon>Patiria</taxon>
    </lineage>
</organism>
<proteinExistence type="predicted"/>
<protein>
    <submittedName>
        <fullName evidence="3">Uncharacterized protein</fullName>
    </submittedName>
</protein>
<dbReference type="GeneID" id="119731961"/>
<feature type="compositionally biased region" description="Basic and acidic residues" evidence="1">
    <location>
        <begin position="98"/>
        <end position="111"/>
    </location>
</feature>
<dbReference type="RefSeq" id="XP_038061218.1">
    <property type="nucleotide sequence ID" value="XM_038205290.1"/>
</dbReference>
<evidence type="ECO:0000313" key="3">
    <source>
        <dbReference type="EnsemblMetazoa" id="XP_038061218.1"/>
    </source>
</evidence>
<feature type="compositionally biased region" description="Polar residues" evidence="1">
    <location>
        <begin position="113"/>
        <end position="127"/>
    </location>
</feature>
<dbReference type="AlphaFoldDB" id="A0A914ABV7"/>
<dbReference type="Proteomes" id="UP000887568">
    <property type="component" value="Unplaced"/>
</dbReference>
<evidence type="ECO:0000256" key="2">
    <source>
        <dbReference type="SAM" id="Phobius"/>
    </source>
</evidence>
<dbReference type="EnsemblMetazoa" id="XM_038205290.1">
    <property type="protein sequence ID" value="XP_038061218.1"/>
    <property type="gene ID" value="LOC119731961"/>
</dbReference>
<keyword evidence="2" id="KW-0812">Transmembrane</keyword>